<evidence type="ECO:0000256" key="3">
    <source>
        <dbReference type="ARBA" id="ARBA00045625"/>
    </source>
</evidence>
<accession>A0A1F6FGB0</accession>
<keyword evidence="2 4" id="KW-0560">Oxidoreductase</keyword>
<evidence type="ECO:0000313" key="6">
    <source>
        <dbReference type="EMBL" id="OGG84890.1"/>
    </source>
</evidence>
<dbReference type="CDD" id="cd01518">
    <property type="entry name" value="RHOD_YceA"/>
    <property type="match status" value="1"/>
</dbReference>
<dbReference type="Pfam" id="PF17773">
    <property type="entry name" value="UPF0176_N"/>
    <property type="match status" value="1"/>
</dbReference>
<dbReference type="PROSITE" id="PS50206">
    <property type="entry name" value="RHODANESE_3"/>
    <property type="match status" value="1"/>
</dbReference>
<dbReference type="SMART" id="SM00450">
    <property type="entry name" value="RHOD"/>
    <property type="match status" value="1"/>
</dbReference>
<proteinExistence type="inferred from homology"/>
<dbReference type="InterPro" id="IPR020936">
    <property type="entry name" value="TrhO"/>
</dbReference>
<gene>
    <name evidence="4" type="primary">trhO</name>
    <name evidence="6" type="ORF">A3G90_02335</name>
</gene>
<sequence>MPTLLKDLRPRSEKRAAALKDTRPRVTLSFYRYVKIGNPDAFRLRLLEAWAALGCMGRIYVAHEGINAQMNVPKEHFEAFDAWVQAQPELTGVPYKIAVEEGPMPSFYKLTIKVRNKIVADGLDDDSFDVTNTGEYLTAAQMNEYIDDPEAVVIDMRNAYESEIGHFENAIIPDVDTFREELEVVPKLLTVHKNKKIALYCTGGIRCEKASAWMKHQGYTNVKHLKGGVIDYKHQVEREGLPNKFKGKNFVFDERLGERVGDEVISHCHLCRTAKSDTHYHCKNQVCHVLFLGCDACIKARDGYCSAKCRLTDKAPEKLKKLYARYYNRYFRPAQFKKTKLRAG</sequence>
<keyword evidence="1 4" id="KW-0819">tRNA processing</keyword>
<comment type="caution">
    <text evidence="6">The sequence shown here is derived from an EMBL/GenBank/DDBJ whole genome shotgun (WGS) entry which is preliminary data.</text>
</comment>
<comment type="catalytic activity">
    <reaction evidence="4">
        <text>uridine(34) in tRNA + AH2 + O2 = 5-hydroxyuridine(34) in tRNA + A + H2O</text>
        <dbReference type="Rhea" id="RHEA:64224"/>
        <dbReference type="Rhea" id="RHEA-COMP:11727"/>
        <dbReference type="Rhea" id="RHEA-COMP:13381"/>
        <dbReference type="ChEBI" id="CHEBI:13193"/>
        <dbReference type="ChEBI" id="CHEBI:15377"/>
        <dbReference type="ChEBI" id="CHEBI:15379"/>
        <dbReference type="ChEBI" id="CHEBI:17499"/>
        <dbReference type="ChEBI" id="CHEBI:65315"/>
        <dbReference type="ChEBI" id="CHEBI:136877"/>
    </reaction>
</comment>
<evidence type="ECO:0000313" key="7">
    <source>
        <dbReference type="Proteomes" id="UP000177325"/>
    </source>
</evidence>
<organism evidence="6 7">
    <name type="scientific">Candidatus Kaiserbacteria bacterium RIFCSPLOWO2_12_FULL_45_26</name>
    <dbReference type="NCBI Taxonomy" id="1798525"/>
    <lineage>
        <taxon>Bacteria</taxon>
        <taxon>Candidatus Kaiseribacteriota</taxon>
    </lineage>
</organism>
<dbReference type="GO" id="GO:0016705">
    <property type="term" value="F:oxidoreductase activity, acting on paired donors, with incorporation or reduction of molecular oxygen"/>
    <property type="evidence" value="ECO:0007669"/>
    <property type="project" value="UniProtKB-UniRule"/>
</dbReference>
<dbReference type="InterPro" id="IPR036873">
    <property type="entry name" value="Rhodanese-like_dom_sf"/>
</dbReference>
<dbReference type="AlphaFoldDB" id="A0A1F6FGB0"/>
<dbReference type="InterPro" id="IPR022111">
    <property type="entry name" value="Rhodanese_C"/>
</dbReference>
<dbReference type="NCBIfam" id="NF001133">
    <property type="entry name" value="PRK00142.1-1"/>
    <property type="match status" value="1"/>
</dbReference>
<feature type="domain" description="Rhodanese" evidence="5">
    <location>
        <begin position="147"/>
        <end position="237"/>
    </location>
</feature>
<dbReference type="InterPro" id="IPR001763">
    <property type="entry name" value="Rhodanese-like_dom"/>
</dbReference>
<dbReference type="Proteomes" id="UP000177325">
    <property type="component" value="Unassembled WGS sequence"/>
</dbReference>
<comment type="function">
    <text evidence="3">Catalyzes oxygen-dependent 5-hydroxyuridine (ho5U) modification at position 34 in tRNAs, the first step in 5-carboxymethoxyuridine (cmo5U) biosynthesis. May be part of an alternate pathway, which is able to bypass cmo5U biogenesis in a subset of tRNAs under aerobic conditions.</text>
</comment>
<evidence type="ECO:0000256" key="4">
    <source>
        <dbReference type="HAMAP-Rule" id="MF_00469"/>
    </source>
</evidence>
<dbReference type="SUPFAM" id="SSF52821">
    <property type="entry name" value="Rhodanese/Cell cycle control phosphatase"/>
    <property type="match status" value="1"/>
</dbReference>
<evidence type="ECO:0000256" key="2">
    <source>
        <dbReference type="ARBA" id="ARBA00023002"/>
    </source>
</evidence>
<evidence type="ECO:0000259" key="5">
    <source>
        <dbReference type="PROSITE" id="PS50206"/>
    </source>
</evidence>
<comment type="similarity">
    <text evidence="4">Belongs to the TrhO family.</text>
</comment>
<dbReference type="InterPro" id="IPR040503">
    <property type="entry name" value="TRHO_N"/>
</dbReference>
<dbReference type="GO" id="GO:0006400">
    <property type="term" value="P:tRNA modification"/>
    <property type="evidence" value="ECO:0007669"/>
    <property type="project" value="UniProtKB-UniRule"/>
</dbReference>
<dbReference type="Gene3D" id="3.30.70.100">
    <property type="match status" value="1"/>
</dbReference>
<dbReference type="Pfam" id="PF12368">
    <property type="entry name" value="Rhodanese_C"/>
    <property type="match status" value="1"/>
</dbReference>
<dbReference type="HAMAP" id="MF_00469">
    <property type="entry name" value="TrhO"/>
    <property type="match status" value="1"/>
</dbReference>
<dbReference type="EMBL" id="MFMM01000001">
    <property type="protein sequence ID" value="OGG84890.1"/>
    <property type="molecule type" value="Genomic_DNA"/>
</dbReference>
<dbReference type="Pfam" id="PF00581">
    <property type="entry name" value="Rhodanese"/>
    <property type="match status" value="1"/>
</dbReference>
<name>A0A1F6FGB0_9BACT</name>
<dbReference type="PANTHER" id="PTHR43846">
    <property type="entry name" value="UPF0176 PROTEIN YCEA"/>
    <property type="match status" value="1"/>
</dbReference>
<dbReference type="Gene3D" id="3.40.250.10">
    <property type="entry name" value="Rhodanese-like domain"/>
    <property type="match status" value="1"/>
</dbReference>
<evidence type="ECO:0000256" key="1">
    <source>
        <dbReference type="ARBA" id="ARBA00022694"/>
    </source>
</evidence>
<dbReference type="PANTHER" id="PTHR43846:SF1">
    <property type="entry name" value="TRNA URIDINE(34) HYDROXYLASE"/>
    <property type="match status" value="1"/>
</dbReference>
<dbReference type="EC" id="1.14.-.-" evidence="4"/>
<reference evidence="6 7" key="1">
    <citation type="journal article" date="2016" name="Nat. Commun.">
        <title>Thousands of microbial genomes shed light on interconnected biogeochemical processes in an aquifer system.</title>
        <authorList>
            <person name="Anantharaman K."/>
            <person name="Brown C.T."/>
            <person name="Hug L.A."/>
            <person name="Sharon I."/>
            <person name="Castelle C.J."/>
            <person name="Probst A.J."/>
            <person name="Thomas B.C."/>
            <person name="Singh A."/>
            <person name="Wilkins M.J."/>
            <person name="Karaoz U."/>
            <person name="Brodie E.L."/>
            <person name="Williams K.H."/>
            <person name="Hubbard S.S."/>
            <person name="Banfield J.F."/>
        </authorList>
    </citation>
    <scope>NUCLEOTIDE SEQUENCE [LARGE SCALE GENOMIC DNA]</scope>
</reference>
<protein>
    <recommendedName>
        <fullName evidence="4">tRNA uridine(34) hydroxylase</fullName>
        <ecNumber evidence="4">1.14.-.-</ecNumber>
    </recommendedName>
    <alternativeName>
        <fullName evidence="4">tRNA hydroxylation protein O</fullName>
    </alternativeName>
</protein>